<dbReference type="Gene3D" id="2.30.29.30">
    <property type="entry name" value="Pleckstrin-homology domain (PH domain)/Phosphotyrosine-binding domain (PTB)"/>
    <property type="match status" value="1"/>
</dbReference>
<dbReference type="InterPro" id="IPR003409">
    <property type="entry name" value="MORN"/>
</dbReference>
<dbReference type="InterPro" id="IPR057248">
    <property type="entry name" value="Alsin-like_PH"/>
</dbReference>
<evidence type="ECO:0000256" key="1">
    <source>
        <dbReference type="ARBA" id="ARBA00022658"/>
    </source>
</evidence>
<feature type="region of interest" description="Disordered" evidence="4">
    <location>
        <begin position="235"/>
        <end position="258"/>
    </location>
</feature>
<dbReference type="Gene3D" id="2.130.10.30">
    <property type="entry name" value="Regulator of chromosome condensation 1/beta-lactamase-inhibitor protein II"/>
    <property type="match status" value="1"/>
</dbReference>
<dbReference type="Pfam" id="PF02204">
    <property type="entry name" value="VPS9"/>
    <property type="match status" value="1"/>
</dbReference>
<sequence length="1436" mass="164001">MPYIFLWSLNESIEIRTNITEAIIKVSNADNHLYLLTKSYSLYHGVIQNTRNSPYVDLTLCNYFKLIDVDCFKDEVYIVNLEGYVFRCTTCLDVMNEIVLVEDCLCSRGHSRPKCKIKVKNIAVSEYGKLFITELGHLWASGYMPQIGINSEIPKRVNFFIGRQIHNVNIGHDFAIVIVSKLNNDDFDSDDEEVFLTNCPQCLSASQLTSPASNISLSEMIPLGIKIQGSYDIETTSTSSKNDSSSSESDKKNNAVISENEMHVEKNIIFRNTEAARDFLTKQISRMSSAGEEYLVECTEKPTRIIKENMTNVASFVYEGVKTVGDRVVTLSRHMSGSSDCNSIIENNHSHLLKTSSKEDFAWSLSQCTSEKDLSEQDFKENLHMLLKKGSSLLNCEVWTWGNIIHGQLGIGDNIKRERPMIITKISNIGVQKISVQSFHASVITLDGRAFIWGRNDFNQVTLESNCDQSSPKLYNTSKDERIKDIVCGKHFTILLNNKNIVIPLFNNLLSSTQFTVMNGRVINCEEFSRFLIEIQKLLEEMLVVQINLIKPLQKKNANSSNGKLFENFCRNYINVMKLLAIDVYSLLEYENNLISFCDIAFVKHIDEHLFTFKEYLAVLYSVVTIDGFNNISKLIEVSQSLYKLRLDLVTKRDKCNEEILVSKLFLSPVDILPKLVNFVKFMIKKEGEELNDIIVKLTEFVDDNNANLRKAEETREFWLNTGRSIDFLKQPERRLIFDSHSRPINFLNASRFSSHYFILFNDIFVHMIGSTYHIHNLSTIWVEPQQDEASQLYQLILKMPEETITLCTSEPEVKIDWFHVMQTTIKNALNKSNSLQPPSARNGTFTFTKNGFLKDATYSGRWLNAKMQGKGKLEWPDGKIYTGQFSNNQLCGYGTMYTPNEGTYEGQWKDNLQNGYGILTYINTDIYKGHFKDGLPHGHGFLRKGNFMANSASFYIGDWMGGAKNGYGVLDDIVTGEKYIGNWYDNKKQGNGLIITADGVYYEGVFSQDVLTGYSIMVLEDGTHYEGEFKGTGILNGKGILTLPTGDFIEGNLNGSIDEGIKISSGIFIKTHEKKKLPKSFGQLCTPVDQKWKALFRYFHQSIGIPENTKNGIKLDTQKIWQNVAVVLSNATNLTRDKEGNDKLPTALKNLDIIPPFGRDVLDMDTCQQVKHYLIKAFDSSFHPLGSLLISLSEAYTTTYGGRAHILLLNHAIDELHYITMKLYEIIRHLFPALPVHHSGIVIKFEKREELVTFHTLLYPLILPKFHHPLFTLFTLKNEHQERQYKKILIEWNKQSDITLMNFLSVDPKFYNTEAYLENIPKKNHMFLDAIENLQQIKSTFSPTEKLLVIRETVEKLTPVVQNILGSNYVWNMDDLFPIFLFVVVRSRIPDLGSELDFMDSFMDSNLESGELGIMFTTLKACYQQILQEKSSTYE</sequence>
<dbReference type="Gene3D" id="1.20.1050.80">
    <property type="entry name" value="VPS9 domain"/>
    <property type="match status" value="1"/>
</dbReference>
<dbReference type="Gene3D" id="2.20.110.10">
    <property type="entry name" value="Histone H3 K4-specific methyltransferase SET7/9 N-terminal domain"/>
    <property type="match status" value="2"/>
</dbReference>
<dbReference type="Pfam" id="PF25389">
    <property type="entry name" value="DH_ALS2"/>
    <property type="match status" value="1"/>
</dbReference>
<dbReference type="Pfam" id="PF25384">
    <property type="entry name" value="Alsin_RLD"/>
    <property type="match status" value="1"/>
</dbReference>
<dbReference type="SUPFAM" id="SSF50985">
    <property type="entry name" value="RCC1/BLIP-II"/>
    <property type="match status" value="1"/>
</dbReference>
<dbReference type="SUPFAM" id="SSF50729">
    <property type="entry name" value="PH domain-like"/>
    <property type="match status" value="1"/>
</dbReference>
<protein>
    <recommendedName>
        <fullName evidence="5">VPS9 domain-containing protein</fullName>
    </recommendedName>
</protein>
<proteinExistence type="predicted"/>
<dbReference type="PROSITE" id="PS50012">
    <property type="entry name" value="RCC1_3"/>
    <property type="match status" value="2"/>
</dbReference>
<feature type="repeat" description="RCC1" evidence="3">
    <location>
        <begin position="396"/>
        <end position="447"/>
    </location>
</feature>
<dbReference type="InterPro" id="IPR059093">
    <property type="entry name" value="HA_Alsin"/>
</dbReference>
<evidence type="ECO:0000313" key="7">
    <source>
        <dbReference type="Proteomes" id="UP001516400"/>
    </source>
</evidence>
<dbReference type="SMART" id="SM00698">
    <property type="entry name" value="MORN"/>
    <property type="match status" value="7"/>
</dbReference>
<dbReference type="EMBL" id="JABFTP020000144">
    <property type="protein sequence ID" value="KAL3281564.1"/>
    <property type="molecule type" value="Genomic_DNA"/>
</dbReference>
<dbReference type="InterPro" id="IPR000408">
    <property type="entry name" value="Reg_chr_condens"/>
</dbReference>
<dbReference type="InterPro" id="IPR051984">
    <property type="entry name" value="Alsin"/>
</dbReference>
<evidence type="ECO:0000313" key="6">
    <source>
        <dbReference type="EMBL" id="KAL3281564.1"/>
    </source>
</evidence>
<dbReference type="Pfam" id="PF26202">
    <property type="entry name" value="HA_Alsin"/>
    <property type="match status" value="1"/>
</dbReference>
<dbReference type="PANTHER" id="PTHR46089:SF2">
    <property type="entry name" value="ALSIN HOMOLOG"/>
    <property type="match status" value="1"/>
</dbReference>
<name>A0ABD2NSH2_9CUCU</name>
<dbReference type="SUPFAM" id="SSF82185">
    <property type="entry name" value="Histone H3 K4-specific methyltransferase SET7/9 N-terminal domain"/>
    <property type="match status" value="2"/>
</dbReference>
<dbReference type="InterPro" id="IPR003123">
    <property type="entry name" value="VPS9"/>
</dbReference>
<evidence type="ECO:0000256" key="2">
    <source>
        <dbReference type="ARBA" id="ARBA00022737"/>
    </source>
</evidence>
<feature type="repeat" description="RCC1" evidence="3">
    <location>
        <begin position="448"/>
        <end position="499"/>
    </location>
</feature>
<feature type="domain" description="VPS9" evidence="5">
    <location>
        <begin position="1295"/>
        <end position="1436"/>
    </location>
</feature>
<dbReference type="SUPFAM" id="SSF109993">
    <property type="entry name" value="VPS9 domain"/>
    <property type="match status" value="1"/>
</dbReference>
<gene>
    <name evidence="6" type="ORF">HHI36_004772</name>
</gene>
<dbReference type="InterPro" id="IPR037191">
    <property type="entry name" value="VPS9_dom_sf"/>
</dbReference>
<keyword evidence="2" id="KW-0677">Repeat</keyword>
<dbReference type="InterPro" id="IPR009091">
    <property type="entry name" value="RCC1/BLIP-II"/>
</dbReference>
<dbReference type="InterPro" id="IPR011993">
    <property type="entry name" value="PH-like_dom_sf"/>
</dbReference>
<reference evidence="6 7" key="1">
    <citation type="journal article" date="2021" name="BMC Biol.">
        <title>Horizontally acquired antibacterial genes associated with adaptive radiation of ladybird beetles.</title>
        <authorList>
            <person name="Li H.S."/>
            <person name="Tang X.F."/>
            <person name="Huang Y.H."/>
            <person name="Xu Z.Y."/>
            <person name="Chen M.L."/>
            <person name="Du X.Y."/>
            <person name="Qiu B.Y."/>
            <person name="Chen P.T."/>
            <person name="Zhang W."/>
            <person name="Slipinski A."/>
            <person name="Escalona H.E."/>
            <person name="Waterhouse R.M."/>
            <person name="Zwick A."/>
            <person name="Pang H."/>
        </authorList>
    </citation>
    <scope>NUCLEOTIDE SEQUENCE [LARGE SCALE GENOMIC DNA]</scope>
    <source>
        <strain evidence="6">SYSU2018</strain>
    </source>
</reference>
<dbReference type="Proteomes" id="UP001516400">
    <property type="component" value="Unassembled WGS sequence"/>
</dbReference>
<dbReference type="Pfam" id="PF25383">
    <property type="entry name" value="PH_alsin"/>
    <property type="match status" value="1"/>
</dbReference>
<dbReference type="PROSITE" id="PS51205">
    <property type="entry name" value="VPS9"/>
    <property type="match status" value="1"/>
</dbReference>
<dbReference type="GO" id="GO:0005085">
    <property type="term" value="F:guanyl-nucleotide exchange factor activity"/>
    <property type="evidence" value="ECO:0007669"/>
    <property type="project" value="UniProtKB-KW"/>
</dbReference>
<comment type="caution">
    <text evidence="6">The sequence shown here is derived from an EMBL/GenBank/DDBJ whole genome shotgun (WGS) entry which is preliminary data.</text>
</comment>
<keyword evidence="1" id="KW-0344">Guanine-nucleotide releasing factor</keyword>
<dbReference type="PANTHER" id="PTHR46089">
    <property type="entry name" value="ALSIN HOMOLOG"/>
    <property type="match status" value="1"/>
</dbReference>
<evidence type="ECO:0000256" key="4">
    <source>
        <dbReference type="SAM" id="MobiDB-lite"/>
    </source>
</evidence>
<dbReference type="CDD" id="cd13269">
    <property type="entry name" value="PH_alsin"/>
    <property type="match status" value="1"/>
</dbReference>
<dbReference type="Pfam" id="PF02493">
    <property type="entry name" value="MORN"/>
    <property type="match status" value="7"/>
</dbReference>
<organism evidence="6 7">
    <name type="scientific">Cryptolaemus montrouzieri</name>
    <dbReference type="NCBI Taxonomy" id="559131"/>
    <lineage>
        <taxon>Eukaryota</taxon>
        <taxon>Metazoa</taxon>
        <taxon>Ecdysozoa</taxon>
        <taxon>Arthropoda</taxon>
        <taxon>Hexapoda</taxon>
        <taxon>Insecta</taxon>
        <taxon>Pterygota</taxon>
        <taxon>Neoptera</taxon>
        <taxon>Endopterygota</taxon>
        <taxon>Coleoptera</taxon>
        <taxon>Polyphaga</taxon>
        <taxon>Cucujiformia</taxon>
        <taxon>Coccinelloidea</taxon>
        <taxon>Coccinellidae</taxon>
        <taxon>Scymninae</taxon>
        <taxon>Scymnini</taxon>
        <taxon>Cryptolaemus</taxon>
    </lineage>
</organism>
<evidence type="ECO:0000259" key="5">
    <source>
        <dbReference type="PROSITE" id="PS51205"/>
    </source>
</evidence>
<accession>A0ABD2NSH2</accession>
<evidence type="ECO:0000256" key="3">
    <source>
        <dbReference type="PROSITE-ProRule" id="PRU00235"/>
    </source>
</evidence>
<feature type="compositionally biased region" description="Low complexity" evidence="4">
    <location>
        <begin position="235"/>
        <end position="247"/>
    </location>
</feature>
<keyword evidence="7" id="KW-1185">Reference proteome</keyword>